<reference evidence="2" key="1">
    <citation type="submission" date="2022-11" db="UniProtKB">
        <authorList>
            <consortium name="WormBaseParasite"/>
        </authorList>
    </citation>
    <scope>IDENTIFICATION</scope>
</reference>
<name>A0A914YH68_9BILA</name>
<accession>A0A914YH68</accession>
<protein>
    <submittedName>
        <fullName evidence="2">Uncharacterized protein</fullName>
    </submittedName>
</protein>
<proteinExistence type="predicted"/>
<sequence length="117" mass="13165">MSVQDKRWCWQGLSRVKNLGMWIVYRDWPVCQCWAPCSFRTLCPTGNGVGGIVTPTLVAAEHPDLLARQANATQWLDQSFPDAPRLNTPVRAIPKGAGRGTWSQWVEPDSEVFRVEP</sequence>
<keyword evidence="1" id="KW-1185">Reference proteome</keyword>
<dbReference type="AlphaFoldDB" id="A0A914YH68"/>
<dbReference type="Proteomes" id="UP000887577">
    <property type="component" value="Unplaced"/>
</dbReference>
<evidence type="ECO:0000313" key="1">
    <source>
        <dbReference type="Proteomes" id="UP000887577"/>
    </source>
</evidence>
<evidence type="ECO:0000313" key="2">
    <source>
        <dbReference type="WBParaSite" id="PSU_v2.g18133.t1"/>
    </source>
</evidence>
<dbReference type="WBParaSite" id="PSU_v2.g18133.t1">
    <property type="protein sequence ID" value="PSU_v2.g18133.t1"/>
    <property type="gene ID" value="PSU_v2.g18133"/>
</dbReference>
<organism evidence="1 2">
    <name type="scientific">Panagrolaimus superbus</name>
    <dbReference type="NCBI Taxonomy" id="310955"/>
    <lineage>
        <taxon>Eukaryota</taxon>
        <taxon>Metazoa</taxon>
        <taxon>Ecdysozoa</taxon>
        <taxon>Nematoda</taxon>
        <taxon>Chromadorea</taxon>
        <taxon>Rhabditida</taxon>
        <taxon>Tylenchina</taxon>
        <taxon>Panagrolaimomorpha</taxon>
        <taxon>Panagrolaimoidea</taxon>
        <taxon>Panagrolaimidae</taxon>
        <taxon>Panagrolaimus</taxon>
    </lineage>
</organism>